<accession>A0A9P9YJZ3</accession>
<dbReference type="SUPFAM" id="SSF54695">
    <property type="entry name" value="POZ domain"/>
    <property type="match status" value="1"/>
</dbReference>
<protein>
    <submittedName>
        <fullName evidence="3">Uncharacterized protein</fullName>
    </submittedName>
</protein>
<dbReference type="InterPro" id="IPR000210">
    <property type="entry name" value="BTB/POZ_dom"/>
</dbReference>
<proteinExistence type="predicted"/>
<dbReference type="SMART" id="SM00875">
    <property type="entry name" value="BACK"/>
    <property type="match status" value="1"/>
</dbReference>
<feature type="domain" description="BACK" evidence="2">
    <location>
        <begin position="170"/>
        <end position="265"/>
    </location>
</feature>
<evidence type="ECO:0000313" key="4">
    <source>
        <dbReference type="Proteomes" id="UP001059596"/>
    </source>
</evidence>
<dbReference type="Gene3D" id="3.30.710.10">
    <property type="entry name" value="Potassium Channel Kv1.1, Chain A"/>
    <property type="match status" value="1"/>
</dbReference>
<feature type="domain" description="BTB" evidence="1">
    <location>
        <begin position="64"/>
        <end position="156"/>
    </location>
</feature>
<dbReference type="InterPro" id="IPR011705">
    <property type="entry name" value="BACK"/>
</dbReference>
<dbReference type="Gene3D" id="1.25.40.420">
    <property type="match status" value="1"/>
</dbReference>
<dbReference type="InterPro" id="IPR031750">
    <property type="entry name" value="DUF4734"/>
</dbReference>
<dbReference type="SMART" id="SM00225">
    <property type="entry name" value="BTB"/>
    <property type="match status" value="1"/>
</dbReference>
<reference evidence="3" key="1">
    <citation type="journal article" date="2023" name="Genome Biol. Evol.">
        <title>Long-read-based Genome Assembly of Drosophila gunungcola Reveals Fewer Chemosensory Genes in Flower-breeding Species.</title>
        <authorList>
            <person name="Negi A."/>
            <person name="Liao B.Y."/>
            <person name="Yeh S.D."/>
        </authorList>
    </citation>
    <scope>NUCLEOTIDE SEQUENCE</scope>
    <source>
        <strain evidence="3">Sukarami</strain>
    </source>
</reference>
<comment type="caution">
    <text evidence="3">The sequence shown here is derived from an EMBL/GenBank/DDBJ whole genome shotgun (WGS) entry which is preliminary data.</text>
</comment>
<sequence>MKKQKLDNKAQREDLPMEPQLPELSLRDFRKSNRKNPLGKYFHLPMQKDTLETLKEFWRENENTDFLVRIGHHVFPCHRLVLMIYVEPVRQNMDKLELRLPEDLVKPEIFERLYRWMMDKELLLKRSNIVDLLSASTYLKIDELSNQIWHCLDQDSLFGEHWAAQVAQDALNFQKLHYLHYMMLHRIQYYFLTFVSSDEYLALPLKSLCHLFSSNEIRVNSEAEVFYAAIRWLNHKWPSRQIHLTEVMDKVRLFWMPNQLLLMLKTPVDDIRVDRITESPELKAHMEEASFDQLVMQFNGGTWEYWGILKISSVTFPRPRGFICHNLATYHEPKPNSPVQVFSYADFLNYLGVLQTLPPNTLTLLRKPR</sequence>
<dbReference type="Pfam" id="PF07707">
    <property type="entry name" value="BACK"/>
    <property type="match status" value="1"/>
</dbReference>
<dbReference type="CDD" id="cd18186">
    <property type="entry name" value="BTB_POZ_ZBTB_KLHL-like"/>
    <property type="match status" value="1"/>
</dbReference>
<dbReference type="Pfam" id="PF15881">
    <property type="entry name" value="DUF4734"/>
    <property type="match status" value="1"/>
</dbReference>
<keyword evidence="4" id="KW-1185">Reference proteome</keyword>
<dbReference type="InterPro" id="IPR011333">
    <property type="entry name" value="SKP1/BTB/POZ_sf"/>
</dbReference>
<evidence type="ECO:0000259" key="2">
    <source>
        <dbReference type="SMART" id="SM00875"/>
    </source>
</evidence>
<dbReference type="Pfam" id="PF00651">
    <property type="entry name" value="BTB"/>
    <property type="match status" value="1"/>
</dbReference>
<dbReference type="OrthoDB" id="6350321at2759"/>
<name>A0A9P9YJZ3_9MUSC</name>
<dbReference type="AlphaFoldDB" id="A0A9P9YJZ3"/>
<evidence type="ECO:0000313" key="3">
    <source>
        <dbReference type="EMBL" id="KAI8038352.1"/>
    </source>
</evidence>
<gene>
    <name evidence="3" type="ORF">M5D96_008246</name>
</gene>
<evidence type="ECO:0000259" key="1">
    <source>
        <dbReference type="SMART" id="SM00225"/>
    </source>
</evidence>
<organism evidence="3 4">
    <name type="scientific">Drosophila gunungcola</name>
    <name type="common">fruit fly</name>
    <dbReference type="NCBI Taxonomy" id="103775"/>
    <lineage>
        <taxon>Eukaryota</taxon>
        <taxon>Metazoa</taxon>
        <taxon>Ecdysozoa</taxon>
        <taxon>Arthropoda</taxon>
        <taxon>Hexapoda</taxon>
        <taxon>Insecta</taxon>
        <taxon>Pterygota</taxon>
        <taxon>Neoptera</taxon>
        <taxon>Endopterygota</taxon>
        <taxon>Diptera</taxon>
        <taxon>Brachycera</taxon>
        <taxon>Muscomorpha</taxon>
        <taxon>Ephydroidea</taxon>
        <taxon>Drosophilidae</taxon>
        <taxon>Drosophila</taxon>
        <taxon>Sophophora</taxon>
    </lineage>
</organism>
<dbReference type="Proteomes" id="UP001059596">
    <property type="component" value="Unassembled WGS sequence"/>
</dbReference>
<dbReference type="EMBL" id="JAMKOV010000007">
    <property type="protein sequence ID" value="KAI8038352.1"/>
    <property type="molecule type" value="Genomic_DNA"/>
</dbReference>
<dbReference type="PANTHER" id="PTHR22667">
    <property type="entry name" value="AT01380P-RELATED"/>
    <property type="match status" value="1"/>
</dbReference>
<dbReference type="PANTHER" id="PTHR22667:SF0">
    <property type="entry name" value="AT01380P-RELATED"/>
    <property type="match status" value="1"/>
</dbReference>